<evidence type="ECO:0000313" key="16">
    <source>
        <dbReference type="WBParaSite" id="Minc3s00738g16704"/>
    </source>
</evidence>
<evidence type="ECO:0000256" key="10">
    <source>
        <dbReference type="ARBA" id="ARBA00023242"/>
    </source>
</evidence>
<dbReference type="GO" id="GO:0004402">
    <property type="term" value="F:histone acetyltransferase activity"/>
    <property type="evidence" value="ECO:0007669"/>
    <property type="project" value="InterPro"/>
</dbReference>
<evidence type="ECO:0000256" key="13">
    <source>
        <dbReference type="SAM" id="SignalP"/>
    </source>
</evidence>
<feature type="domain" description="TAZ-type" evidence="14">
    <location>
        <begin position="47"/>
        <end position="134"/>
    </location>
</feature>
<keyword evidence="3" id="KW-0808">Transferase</keyword>
<dbReference type="GO" id="GO:0005634">
    <property type="term" value="C:nucleus"/>
    <property type="evidence" value="ECO:0007669"/>
    <property type="project" value="UniProtKB-SubCell"/>
</dbReference>
<dbReference type="GO" id="GO:0000123">
    <property type="term" value="C:histone acetyltransferase complex"/>
    <property type="evidence" value="ECO:0007669"/>
    <property type="project" value="TreeGrafter"/>
</dbReference>
<dbReference type="GO" id="GO:0008270">
    <property type="term" value="F:zinc ion binding"/>
    <property type="evidence" value="ECO:0007669"/>
    <property type="project" value="UniProtKB-KW"/>
</dbReference>
<dbReference type="GO" id="GO:0031490">
    <property type="term" value="F:chromatin DNA binding"/>
    <property type="evidence" value="ECO:0007669"/>
    <property type="project" value="TreeGrafter"/>
</dbReference>
<evidence type="ECO:0000256" key="8">
    <source>
        <dbReference type="ARBA" id="ARBA00023015"/>
    </source>
</evidence>
<dbReference type="PROSITE" id="PS50134">
    <property type="entry name" value="ZF_TAZ"/>
    <property type="match status" value="1"/>
</dbReference>
<dbReference type="GO" id="GO:0045944">
    <property type="term" value="P:positive regulation of transcription by RNA polymerase II"/>
    <property type="evidence" value="ECO:0007669"/>
    <property type="project" value="TreeGrafter"/>
</dbReference>
<name>A0A914LS68_MELIC</name>
<sequence length="223" mass="26078">MVITELWVFLWRRLIRLIQSNKCQNLLYCLEQIPTLTDVGPAIQPQDPEKRKLIQQQLVLLLHAHKCQQREKSDPQFLGRCELPYCGIMKGVLEHMVKCTFGRQCTFEHCASSRQIISHWKNCTKEDCPVCNPVKKFTHQGGFTAGEQGQPQIVQQPIQEPIDDNLSKEDQPNQMIGTERFHTLLERLKTAKSQEDKEEIFKELRKTPYLFNAFLKMTKKRID</sequence>
<evidence type="ECO:0000256" key="3">
    <source>
        <dbReference type="ARBA" id="ARBA00022679"/>
    </source>
</evidence>
<evidence type="ECO:0000256" key="4">
    <source>
        <dbReference type="ARBA" id="ARBA00022723"/>
    </source>
</evidence>
<evidence type="ECO:0000256" key="5">
    <source>
        <dbReference type="ARBA" id="ARBA00022771"/>
    </source>
</evidence>
<dbReference type="Gene3D" id="1.20.1020.10">
    <property type="entry name" value="TAZ domain"/>
    <property type="match status" value="1"/>
</dbReference>
<feature type="signal peptide" evidence="13">
    <location>
        <begin position="1"/>
        <end position="20"/>
    </location>
</feature>
<dbReference type="SUPFAM" id="SSF57933">
    <property type="entry name" value="TAZ domain"/>
    <property type="match status" value="1"/>
</dbReference>
<evidence type="ECO:0000256" key="9">
    <source>
        <dbReference type="ARBA" id="ARBA00023163"/>
    </source>
</evidence>
<evidence type="ECO:0000256" key="2">
    <source>
        <dbReference type="ARBA" id="ARBA00013184"/>
    </source>
</evidence>
<keyword evidence="4 12" id="KW-0479">Metal-binding</keyword>
<proteinExistence type="predicted"/>
<dbReference type="WBParaSite" id="Minc3s00738g16704">
    <property type="protein sequence ID" value="Minc3s00738g16704"/>
    <property type="gene ID" value="Minc3s00738g16704"/>
</dbReference>
<dbReference type="InterPro" id="IPR000197">
    <property type="entry name" value="Znf_TAZ"/>
</dbReference>
<keyword evidence="15" id="KW-1185">Reference proteome</keyword>
<evidence type="ECO:0000259" key="14">
    <source>
        <dbReference type="PROSITE" id="PS50134"/>
    </source>
</evidence>
<feature type="zinc finger region" description="TAZ-type" evidence="12">
    <location>
        <begin position="47"/>
        <end position="134"/>
    </location>
</feature>
<keyword evidence="8" id="KW-0805">Transcription regulation</keyword>
<evidence type="ECO:0000256" key="6">
    <source>
        <dbReference type="ARBA" id="ARBA00022833"/>
    </source>
</evidence>
<dbReference type="Proteomes" id="UP000887563">
    <property type="component" value="Unplaced"/>
</dbReference>
<protein>
    <recommendedName>
        <fullName evidence="2">histone acetyltransferase</fullName>
        <ecNumber evidence="2">2.3.1.48</ecNumber>
    </recommendedName>
</protein>
<evidence type="ECO:0000256" key="11">
    <source>
        <dbReference type="ARBA" id="ARBA00048017"/>
    </source>
</evidence>
<dbReference type="GO" id="GO:0003713">
    <property type="term" value="F:transcription coactivator activity"/>
    <property type="evidence" value="ECO:0007669"/>
    <property type="project" value="TreeGrafter"/>
</dbReference>
<evidence type="ECO:0000313" key="15">
    <source>
        <dbReference type="Proteomes" id="UP000887563"/>
    </source>
</evidence>
<dbReference type="InterPro" id="IPR035898">
    <property type="entry name" value="TAZ_dom_sf"/>
</dbReference>
<feature type="chain" id="PRO_5037113174" description="histone acetyltransferase" evidence="13">
    <location>
        <begin position="21"/>
        <end position="223"/>
    </location>
</feature>
<keyword evidence="7" id="KW-0156">Chromatin regulator</keyword>
<comment type="subcellular location">
    <subcellularLocation>
        <location evidence="1">Nucleus</location>
    </subcellularLocation>
</comment>
<keyword evidence="10" id="KW-0539">Nucleus</keyword>
<comment type="catalytic activity">
    <reaction evidence="11">
        <text>L-lysyl-[protein] + acetyl-CoA = N(6)-acetyl-L-lysyl-[protein] + CoA + H(+)</text>
        <dbReference type="Rhea" id="RHEA:45948"/>
        <dbReference type="Rhea" id="RHEA-COMP:9752"/>
        <dbReference type="Rhea" id="RHEA-COMP:10731"/>
        <dbReference type="ChEBI" id="CHEBI:15378"/>
        <dbReference type="ChEBI" id="CHEBI:29969"/>
        <dbReference type="ChEBI" id="CHEBI:57287"/>
        <dbReference type="ChEBI" id="CHEBI:57288"/>
        <dbReference type="ChEBI" id="CHEBI:61930"/>
        <dbReference type="EC" id="2.3.1.48"/>
    </reaction>
</comment>
<dbReference type="PANTHER" id="PTHR13808">
    <property type="entry name" value="CBP/P300-RELATED"/>
    <property type="match status" value="1"/>
</dbReference>
<organism evidence="15 16">
    <name type="scientific">Meloidogyne incognita</name>
    <name type="common">Southern root-knot nematode worm</name>
    <name type="synonym">Oxyuris incognita</name>
    <dbReference type="NCBI Taxonomy" id="6306"/>
    <lineage>
        <taxon>Eukaryota</taxon>
        <taxon>Metazoa</taxon>
        <taxon>Ecdysozoa</taxon>
        <taxon>Nematoda</taxon>
        <taxon>Chromadorea</taxon>
        <taxon>Rhabditida</taxon>
        <taxon>Tylenchina</taxon>
        <taxon>Tylenchomorpha</taxon>
        <taxon>Tylenchoidea</taxon>
        <taxon>Meloidogynidae</taxon>
        <taxon>Meloidogyninae</taxon>
        <taxon>Meloidogyne</taxon>
        <taxon>Meloidogyne incognita group</taxon>
    </lineage>
</organism>
<dbReference type="GO" id="GO:0005667">
    <property type="term" value="C:transcription regulator complex"/>
    <property type="evidence" value="ECO:0007669"/>
    <property type="project" value="TreeGrafter"/>
</dbReference>
<dbReference type="PANTHER" id="PTHR13808:SF1">
    <property type="entry name" value="HISTONE ACETYLTRANSFERASE"/>
    <property type="match status" value="1"/>
</dbReference>
<keyword evidence="5 12" id="KW-0863">Zinc-finger</keyword>
<reference evidence="16" key="1">
    <citation type="submission" date="2022-11" db="UniProtKB">
        <authorList>
            <consortium name="WormBaseParasite"/>
        </authorList>
    </citation>
    <scope>IDENTIFICATION</scope>
</reference>
<dbReference type="SMART" id="SM00551">
    <property type="entry name" value="ZnF_TAZ"/>
    <property type="match status" value="1"/>
</dbReference>
<dbReference type="AlphaFoldDB" id="A0A914LS68"/>
<evidence type="ECO:0000256" key="12">
    <source>
        <dbReference type="PROSITE-ProRule" id="PRU00203"/>
    </source>
</evidence>
<accession>A0A914LS68</accession>
<keyword evidence="9" id="KW-0804">Transcription</keyword>
<evidence type="ECO:0000256" key="1">
    <source>
        <dbReference type="ARBA" id="ARBA00004123"/>
    </source>
</evidence>
<dbReference type="Pfam" id="PF02135">
    <property type="entry name" value="zf-TAZ"/>
    <property type="match status" value="1"/>
</dbReference>
<dbReference type="EC" id="2.3.1.48" evidence="2"/>
<dbReference type="InterPro" id="IPR013178">
    <property type="entry name" value="Histone_AcTrfase_Rtt109/CBP"/>
</dbReference>
<evidence type="ECO:0000256" key="7">
    <source>
        <dbReference type="ARBA" id="ARBA00022853"/>
    </source>
</evidence>
<keyword evidence="13" id="KW-0732">Signal</keyword>
<keyword evidence="6 12" id="KW-0862">Zinc</keyword>